<proteinExistence type="predicted"/>
<protein>
    <submittedName>
        <fullName evidence="1">Uncharacterized protein</fullName>
    </submittedName>
</protein>
<dbReference type="HOGENOM" id="CLU_067622_0_1_1"/>
<gene>
    <name evidence="1" type="ORF">GALMADRAFT_69704</name>
</gene>
<dbReference type="AlphaFoldDB" id="A0A067SWP8"/>
<feature type="non-terminal residue" evidence="1">
    <location>
        <position position="1"/>
    </location>
</feature>
<sequence>VRQISNPKSWILVRENESVDGEVTELDLNVKGVIIGKNLPPFDIQQLNVAKYKYLRQHLEVSGLGLPAFDTAVENMAHFHGIFERQFPEGQLEHWSPKRNMGVASIESSNRIFTPYFDAEHCVVLPFPSNWDTSGNLSQFATDKFRFCDDNLVRYYVKSTTEDYSSFLEVSPVIFRIGDIVEERFTLSVVQIGRSKYRMMTTLRALILLEDACSKV</sequence>
<name>A0A067SWP8_GALM3</name>
<dbReference type="Proteomes" id="UP000027222">
    <property type="component" value="Unassembled WGS sequence"/>
</dbReference>
<dbReference type="EMBL" id="KL142381">
    <property type="protein sequence ID" value="KDR75365.1"/>
    <property type="molecule type" value="Genomic_DNA"/>
</dbReference>
<evidence type="ECO:0000313" key="1">
    <source>
        <dbReference type="EMBL" id="KDR75365.1"/>
    </source>
</evidence>
<dbReference type="STRING" id="685588.A0A067SWP8"/>
<keyword evidence="2" id="KW-1185">Reference proteome</keyword>
<organism evidence="1 2">
    <name type="scientific">Galerina marginata (strain CBS 339.88)</name>
    <dbReference type="NCBI Taxonomy" id="685588"/>
    <lineage>
        <taxon>Eukaryota</taxon>
        <taxon>Fungi</taxon>
        <taxon>Dikarya</taxon>
        <taxon>Basidiomycota</taxon>
        <taxon>Agaricomycotina</taxon>
        <taxon>Agaricomycetes</taxon>
        <taxon>Agaricomycetidae</taxon>
        <taxon>Agaricales</taxon>
        <taxon>Agaricineae</taxon>
        <taxon>Strophariaceae</taxon>
        <taxon>Galerina</taxon>
    </lineage>
</organism>
<dbReference type="OrthoDB" id="3067373at2759"/>
<accession>A0A067SWP8</accession>
<reference evidence="2" key="1">
    <citation type="journal article" date="2014" name="Proc. Natl. Acad. Sci. U.S.A.">
        <title>Extensive sampling of basidiomycete genomes demonstrates inadequacy of the white-rot/brown-rot paradigm for wood decay fungi.</title>
        <authorList>
            <person name="Riley R."/>
            <person name="Salamov A.A."/>
            <person name="Brown D.W."/>
            <person name="Nagy L.G."/>
            <person name="Floudas D."/>
            <person name="Held B.W."/>
            <person name="Levasseur A."/>
            <person name="Lombard V."/>
            <person name="Morin E."/>
            <person name="Otillar R."/>
            <person name="Lindquist E.A."/>
            <person name="Sun H."/>
            <person name="LaButti K.M."/>
            <person name="Schmutz J."/>
            <person name="Jabbour D."/>
            <person name="Luo H."/>
            <person name="Baker S.E."/>
            <person name="Pisabarro A.G."/>
            <person name="Walton J.D."/>
            <person name="Blanchette R.A."/>
            <person name="Henrissat B."/>
            <person name="Martin F."/>
            <person name="Cullen D."/>
            <person name="Hibbett D.S."/>
            <person name="Grigoriev I.V."/>
        </authorList>
    </citation>
    <scope>NUCLEOTIDE SEQUENCE [LARGE SCALE GENOMIC DNA]</scope>
    <source>
        <strain evidence="2">CBS 339.88</strain>
    </source>
</reference>
<evidence type="ECO:0000313" key="2">
    <source>
        <dbReference type="Proteomes" id="UP000027222"/>
    </source>
</evidence>